<dbReference type="Proteomes" id="UP000218209">
    <property type="component" value="Unassembled WGS sequence"/>
</dbReference>
<evidence type="ECO:0000256" key="1">
    <source>
        <dbReference type="SAM" id="MobiDB-lite"/>
    </source>
</evidence>
<dbReference type="AlphaFoldDB" id="A0A1X6NS99"/>
<name>A0A1X6NS99_PORUM</name>
<keyword evidence="2" id="KW-1133">Transmembrane helix</keyword>
<proteinExistence type="predicted"/>
<keyword evidence="4" id="KW-1185">Reference proteome</keyword>
<feature type="compositionally biased region" description="Basic and acidic residues" evidence="1">
    <location>
        <begin position="180"/>
        <end position="189"/>
    </location>
</feature>
<evidence type="ECO:0000313" key="4">
    <source>
        <dbReference type="Proteomes" id="UP000218209"/>
    </source>
</evidence>
<feature type="transmembrane region" description="Helical" evidence="2">
    <location>
        <begin position="218"/>
        <end position="241"/>
    </location>
</feature>
<feature type="compositionally biased region" description="Low complexity" evidence="1">
    <location>
        <begin position="142"/>
        <end position="157"/>
    </location>
</feature>
<feature type="region of interest" description="Disordered" evidence="1">
    <location>
        <begin position="288"/>
        <end position="348"/>
    </location>
</feature>
<organism evidence="3 4">
    <name type="scientific">Porphyra umbilicalis</name>
    <name type="common">Purple laver</name>
    <name type="synonym">Red alga</name>
    <dbReference type="NCBI Taxonomy" id="2786"/>
    <lineage>
        <taxon>Eukaryota</taxon>
        <taxon>Rhodophyta</taxon>
        <taxon>Bangiophyceae</taxon>
        <taxon>Bangiales</taxon>
        <taxon>Bangiaceae</taxon>
        <taxon>Porphyra</taxon>
    </lineage>
</organism>
<gene>
    <name evidence="3" type="ORF">BU14_0526s0010</name>
</gene>
<evidence type="ECO:0000256" key="2">
    <source>
        <dbReference type="SAM" id="Phobius"/>
    </source>
</evidence>
<feature type="transmembrane region" description="Helical" evidence="2">
    <location>
        <begin position="261"/>
        <end position="283"/>
    </location>
</feature>
<dbReference type="EMBL" id="KV919129">
    <property type="protein sequence ID" value="OSX71509.1"/>
    <property type="molecule type" value="Genomic_DNA"/>
</dbReference>
<keyword evidence="2" id="KW-0472">Membrane</keyword>
<protein>
    <submittedName>
        <fullName evidence="3">Uncharacterized protein</fullName>
    </submittedName>
</protein>
<sequence length="348" mass="36275">MAERQQPVRPPRLRLEVRVRRDQPQLRRPPPLLVRAEAVALILGGGGDRRLPRAGEELGRLPVLAQVEEGQAAQRVGARAVGNGAAEAELGRRVEERLDAVARGGLLARVADHVDAKDDHAAPKHLLVFGVHIDRREGDQLPAGTAAAPTAVPTGRPAGRGGGGRRRSVAPTPPAAAVDEVSHGNAERTRHAHHFHNLADGWRRGLRPPLVVAVPPRLVLLILVLPVAAPIAAIATFAGHGAVFIARPPPSEAPSPPSPPAAAAAAATAAASYTVLYSMLLSVRSTSRSLKSHTTGVDRGEPSARGTSGGSRTATERTKQRGGSSTRKRRRLRAGAVGTADGGATASK</sequence>
<accession>A0A1X6NS99</accession>
<evidence type="ECO:0000313" key="3">
    <source>
        <dbReference type="EMBL" id="OSX71509.1"/>
    </source>
</evidence>
<feature type="compositionally biased region" description="Low complexity" evidence="1">
    <location>
        <begin position="334"/>
        <end position="348"/>
    </location>
</feature>
<keyword evidence="2" id="KW-0812">Transmembrane</keyword>
<feature type="region of interest" description="Disordered" evidence="1">
    <location>
        <begin position="141"/>
        <end position="189"/>
    </location>
</feature>
<reference evidence="3 4" key="1">
    <citation type="submission" date="2017-03" db="EMBL/GenBank/DDBJ databases">
        <title>WGS assembly of Porphyra umbilicalis.</title>
        <authorList>
            <person name="Brawley S.H."/>
            <person name="Blouin N.A."/>
            <person name="Ficko-Blean E."/>
            <person name="Wheeler G.L."/>
            <person name="Lohr M."/>
            <person name="Goodson H.V."/>
            <person name="Jenkins J.W."/>
            <person name="Blaby-Haas C.E."/>
            <person name="Helliwell K.E."/>
            <person name="Chan C."/>
            <person name="Marriage T."/>
            <person name="Bhattacharya D."/>
            <person name="Klein A.S."/>
            <person name="Badis Y."/>
            <person name="Brodie J."/>
            <person name="Cao Y."/>
            <person name="Collen J."/>
            <person name="Dittami S.M."/>
            <person name="Gachon C.M."/>
            <person name="Green B.R."/>
            <person name="Karpowicz S."/>
            <person name="Kim J.W."/>
            <person name="Kudahl U."/>
            <person name="Lin S."/>
            <person name="Michel G."/>
            <person name="Mittag M."/>
            <person name="Olson B.J."/>
            <person name="Pangilinan J."/>
            <person name="Peng Y."/>
            <person name="Qiu H."/>
            <person name="Shu S."/>
            <person name="Singer J.T."/>
            <person name="Smith A.G."/>
            <person name="Sprecher B.N."/>
            <person name="Wagner V."/>
            <person name="Wang W."/>
            <person name="Wang Z.-Y."/>
            <person name="Yan J."/>
            <person name="Yarish C."/>
            <person name="Zoeuner-Riek S."/>
            <person name="Zhuang Y."/>
            <person name="Zou Y."/>
            <person name="Lindquist E.A."/>
            <person name="Grimwood J."/>
            <person name="Barry K."/>
            <person name="Rokhsar D.S."/>
            <person name="Schmutz J."/>
            <person name="Stiller J.W."/>
            <person name="Grossman A.R."/>
            <person name="Prochnik S.E."/>
        </authorList>
    </citation>
    <scope>NUCLEOTIDE SEQUENCE [LARGE SCALE GENOMIC DNA]</scope>
    <source>
        <strain evidence="3">4086291</strain>
    </source>
</reference>